<dbReference type="EMBL" id="JBFOLK010000012">
    <property type="protein sequence ID" value="KAL2471911.1"/>
    <property type="molecule type" value="Genomic_DNA"/>
</dbReference>
<keyword evidence="2" id="KW-1185">Reference proteome</keyword>
<accession>A0ABD1QB32</accession>
<gene>
    <name evidence="1" type="ORF">Adt_40047</name>
</gene>
<dbReference type="AlphaFoldDB" id="A0ABD1QB32"/>
<comment type="caution">
    <text evidence="1">The sequence shown here is derived from an EMBL/GenBank/DDBJ whole genome shotgun (WGS) entry which is preliminary data.</text>
</comment>
<protein>
    <submittedName>
        <fullName evidence="1">Uncharacterized protein</fullName>
    </submittedName>
</protein>
<organism evidence="1 2">
    <name type="scientific">Abeliophyllum distichum</name>
    <dbReference type="NCBI Taxonomy" id="126358"/>
    <lineage>
        <taxon>Eukaryota</taxon>
        <taxon>Viridiplantae</taxon>
        <taxon>Streptophyta</taxon>
        <taxon>Embryophyta</taxon>
        <taxon>Tracheophyta</taxon>
        <taxon>Spermatophyta</taxon>
        <taxon>Magnoliopsida</taxon>
        <taxon>eudicotyledons</taxon>
        <taxon>Gunneridae</taxon>
        <taxon>Pentapetalae</taxon>
        <taxon>asterids</taxon>
        <taxon>lamiids</taxon>
        <taxon>Lamiales</taxon>
        <taxon>Oleaceae</taxon>
        <taxon>Forsythieae</taxon>
        <taxon>Abeliophyllum</taxon>
    </lineage>
</organism>
<name>A0ABD1QB32_9LAMI</name>
<sequence>MEAAWRVSPELGFEGIRRGLALYHRLDDIIYEYELILIYNDHRLFLGSGPRITHNDSFRAIASSSIHRSNSRSRGMLDFSCTQRFVLKASSYMPPGPPNGTHKPGVHPASYPMPPVPIPYHGAPSAQPYAIPTRGAIQDLLELFLKFYNQETEVLVLGVEMMVLLWAAIFCEEKKVKKRAFVRYGERRRASKALEDDESCFYPPCNHKRM</sequence>
<evidence type="ECO:0000313" key="1">
    <source>
        <dbReference type="EMBL" id="KAL2471911.1"/>
    </source>
</evidence>
<proteinExistence type="predicted"/>
<dbReference type="Proteomes" id="UP001604336">
    <property type="component" value="Unassembled WGS sequence"/>
</dbReference>
<reference evidence="2" key="1">
    <citation type="submission" date="2024-07" db="EMBL/GenBank/DDBJ databases">
        <title>Two chromosome-level genome assemblies of Korean endemic species Abeliophyllum distichum and Forsythia ovata (Oleaceae).</title>
        <authorList>
            <person name="Jang H."/>
        </authorList>
    </citation>
    <scope>NUCLEOTIDE SEQUENCE [LARGE SCALE GENOMIC DNA]</scope>
</reference>
<evidence type="ECO:0000313" key="2">
    <source>
        <dbReference type="Proteomes" id="UP001604336"/>
    </source>
</evidence>